<sequence length="521" mass="57969">MELFLRAYTLLNKLVNFLLTPFLILIFDFNKSKTESLPNIDNPILEICAVDLAEKIRNKEISSEKVVYEYINRIKKIEPFINAVIEDRFEDAINDAKRADKVIAETSPIYVVRNFPLLGVPFTVKESIGLKGCSYVGGSIARIGTKATRDAVVVQKLKSAGAIPLLVSNTPEYCTSWECNNLVFGRTLNPYNSGRTSGGSSGGEGALNGAGATVFGIGSDVAGSIRVPSMFNGIFGHKPTAGLVSLDSHFPSSSDKNFNNYLTIGPMCRYAKDLPTLMYLMAEEEFQPLLRLDQPLHTKDIKIYYLTSAGFSFCLWNVEHSIQVKLLEAVSHFKSNGLHCEQGDFFCDLTETLEISIATFFDMEDIPDLLSNTKMSKPKDLLSELGKSIIGRSEYSFYGLFFRALHATKNILIRPSKKDYYINRGIELKQKMLDKLGTDGVLFYPTFPQAAMRHCESPTKMSGVMYTMFFNLMGFPSTHVPMGKDANGLPIGFQVIAAPYQDRNCFAIARELEAAFGGWKL</sequence>
<evidence type="ECO:0000259" key="2">
    <source>
        <dbReference type="Pfam" id="PF01425"/>
    </source>
</evidence>
<dbReference type="PANTHER" id="PTHR43372">
    <property type="entry name" value="FATTY-ACID AMIDE HYDROLASE"/>
    <property type="match status" value="1"/>
</dbReference>
<feature type="domain" description="Amidase" evidence="2">
    <location>
        <begin position="66"/>
        <end position="505"/>
    </location>
</feature>
<keyword evidence="4" id="KW-1185">Reference proteome</keyword>
<dbReference type="STRING" id="568069.A0A1J1IQM9"/>
<gene>
    <name evidence="3" type="ORF">CLUMA_CG015295</name>
</gene>
<protein>
    <submittedName>
        <fullName evidence="3">CLUMA_CG015295, isoform A</fullName>
    </submittedName>
</protein>
<dbReference type="Pfam" id="PF01425">
    <property type="entry name" value="Amidase"/>
    <property type="match status" value="1"/>
</dbReference>
<dbReference type="InterPro" id="IPR052739">
    <property type="entry name" value="FAAH2"/>
</dbReference>
<name>A0A1J1IQM9_9DIPT</name>
<dbReference type="InterPro" id="IPR023631">
    <property type="entry name" value="Amidase_dom"/>
</dbReference>
<evidence type="ECO:0000256" key="1">
    <source>
        <dbReference type="PIRSR" id="PIRSR001221-1"/>
    </source>
</evidence>
<dbReference type="InterPro" id="IPR036928">
    <property type="entry name" value="AS_sf"/>
</dbReference>
<dbReference type="PIRSF" id="PIRSF001221">
    <property type="entry name" value="Amidase_fungi"/>
    <property type="match status" value="1"/>
</dbReference>
<feature type="active site" description="Acyl-ester intermediate" evidence="1">
    <location>
        <position position="224"/>
    </location>
</feature>
<feature type="active site" description="Charge relay system" evidence="1">
    <location>
        <position position="125"/>
    </location>
</feature>
<feature type="active site" description="Charge relay system" evidence="1">
    <location>
        <position position="200"/>
    </location>
</feature>
<dbReference type="OrthoDB" id="6428749at2759"/>
<proteinExistence type="predicted"/>
<accession>A0A1J1IQM9</accession>
<evidence type="ECO:0000313" key="3">
    <source>
        <dbReference type="EMBL" id="CRL02527.1"/>
    </source>
</evidence>
<dbReference type="EMBL" id="CVRI01000057">
    <property type="protein sequence ID" value="CRL02527.1"/>
    <property type="molecule type" value="Genomic_DNA"/>
</dbReference>
<dbReference type="AlphaFoldDB" id="A0A1J1IQM9"/>
<evidence type="ECO:0000313" key="4">
    <source>
        <dbReference type="Proteomes" id="UP000183832"/>
    </source>
</evidence>
<dbReference type="PANTHER" id="PTHR43372:SF3">
    <property type="entry name" value="AT07710P-RELATED"/>
    <property type="match status" value="1"/>
</dbReference>
<reference evidence="3 4" key="1">
    <citation type="submission" date="2015-04" db="EMBL/GenBank/DDBJ databases">
        <authorList>
            <person name="Syromyatnikov M.Y."/>
            <person name="Popov V.N."/>
        </authorList>
    </citation>
    <scope>NUCLEOTIDE SEQUENCE [LARGE SCALE GENOMIC DNA]</scope>
</reference>
<dbReference type="GO" id="GO:0012505">
    <property type="term" value="C:endomembrane system"/>
    <property type="evidence" value="ECO:0007669"/>
    <property type="project" value="TreeGrafter"/>
</dbReference>
<dbReference type="Gene3D" id="3.90.1300.10">
    <property type="entry name" value="Amidase signature (AS) domain"/>
    <property type="match status" value="1"/>
</dbReference>
<dbReference type="SUPFAM" id="SSF75304">
    <property type="entry name" value="Amidase signature (AS) enzymes"/>
    <property type="match status" value="1"/>
</dbReference>
<organism evidence="3 4">
    <name type="scientific">Clunio marinus</name>
    <dbReference type="NCBI Taxonomy" id="568069"/>
    <lineage>
        <taxon>Eukaryota</taxon>
        <taxon>Metazoa</taxon>
        <taxon>Ecdysozoa</taxon>
        <taxon>Arthropoda</taxon>
        <taxon>Hexapoda</taxon>
        <taxon>Insecta</taxon>
        <taxon>Pterygota</taxon>
        <taxon>Neoptera</taxon>
        <taxon>Endopterygota</taxon>
        <taxon>Diptera</taxon>
        <taxon>Nematocera</taxon>
        <taxon>Chironomoidea</taxon>
        <taxon>Chironomidae</taxon>
        <taxon>Clunio</taxon>
    </lineage>
</organism>
<dbReference type="Proteomes" id="UP000183832">
    <property type="component" value="Unassembled WGS sequence"/>
</dbReference>